<evidence type="ECO:0000313" key="1">
    <source>
        <dbReference type="EMBL" id="GAA4522564.1"/>
    </source>
</evidence>
<dbReference type="Proteomes" id="UP001500503">
    <property type="component" value="Unassembled WGS sequence"/>
</dbReference>
<evidence type="ECO:0000313" key="2">
    <source>
        <dbReference type="Proteomes" id="UP001500503"/>
    </source>
</evidence>
<reference evidence="2" key="1">
    <citation type="journal article" date="2019" name="Int. J. Syst. Evol. Microbiol.">
        <title>The Global Catalogue of Microorganisms (GCM) 10K type strain sequencing project: providing services to taxonomists for standard genome sequencing and annotation.</title>
        <authorList>
            <consortium name="The Broad Institute Genomics Platform"/>
            <consortium name="The Broad Institute Genome Sequencing Center for Infectious Disease"/>
            <person name="Wu L."/>
            <person name="Ma J."/>
        </authorList>
    </citation>
    <scope>NUCLEOTIDE SEQUENCE [LARGE SCALE GENOMIC DNA]</scope>
    <source>
        <strain evidence="2">JCM 17933</strain>
    </source>
</reference>
<name>A0ABP8RA07_9ACTN</name>
<sequence length="57" mass="5959">MFGNHTGETGCVPHAAEAWTRWDKGGEVEVRVVPLIGDSATAAMVAALGATLLREAH</sequence>
<proteinExistence type="predicted"/>
<dbReference type="RefSeq" id="WP_345475898.1">
    <property type="nucleotide sequence ID" value="NZ_BAABHF010000088.1"/>
</dbReference>
<protein>
    <submittedName>
        <fullName evidence="1">Uncharacterized protein</fullName>
    </submittedName>
</protein>
<gene>
    <name evidence="1" type="ORF">GCM10023191_101980</name>
</gene>
<accession>A0ABP8RA07</accession>
<dbReference type="EMBL" id="BAABHF010000088">
    <property type="protein sequence ID" value="GAA4522564.1"/>
    <property type="molecule type" value="Genomic_DNA"/>
</dbReference>
<organism evidence="1 2">
    <name type="scientific">Actinoallomurus oryzae</name>
    <dbReference type="NCBI Taxonomy" id="502180"/>
    <lineage>
        <taxon>Bacteria</taxon>
        <taxon>Bacillati</taxon>
        <taxon>Actinomycetota</taxon>
        <taxon>Actinomycetes</taxon>
        <taxon>Streptosporangiales</taxon>
        <taxon>Thermomonosporaceae</taxon>
        <taxon>Actinoallomurus</taxon>
    </lineage>
</organism>
<keyword evidence="2" id="KW-1185">Reference proteome</keyword>
<comment type="caution">
    <text evidence="1">The sequence shown here is derived from an EMBL/GenBank/DDBJ whole genome shotgun (WGS) entry which is preliminary data.</text>
</comment>